<evidence type="ECO:0000256" key="1">
    <source>
        <dbReference type="SAM" id="Phobius"/>
    </source>
</evidence>
<sequence>MAAPLSLARLKSARRDFTVFNLLNSFSFVFVSGSFITLFAVRLGASNAVVGILNAIAYSTYFFMPLGKRVVKSKPIIWTFGWAWVGRYTALLPLLFAPLAAAKGQEGIAIGLLVAGSAGFALSRGIGMIGNNPVIAYISSGGGDKPRSDRGEYVVTTSIASSVASMVSGLLLALFLGEDASPGSYAVGVGIGIAFGLVGCFFLLRVPEPTDFSPEKASSLLKATKEAAKDPGFRRFILIFMVLALVSGMGRSFLPVYAKEIFSQGDDAVMVYALIASIGSVAMGFLSKLLVDRLGSKPLMIIFNAIGLLSFLPIALLPSGSVIGLSAASIALILSLIHFLSNFGLAGGENAAHNYYFALVPKEKNLDLSVTYYVAYGLGGALGSGLGGLFLDSFIGAGLDPAGAYKVLYAVLCLIIGLGIFSMRNLKRLGSRSVSQSLGVMLSPRDLRAFDLLSKLDRSSVPEQEVRLIQEIGQSASMHSQEELLDYLHSPSFEVRMQALLAVEQMPRLSTHLVRPLIQEVELHPFTTAYVAARILGVHQRAEALPVLRKALEIEDYILQGNSLVALAKIGDRDSIPMVESMLMRNINPRVKISAAHALQLFNSRDSLPVLVAGLRKDDPAAFVSDEIILAIAGIIGIMEEFYPLYSAFSEDEAHGLALLESSAQDIIADARTMDEWLRGIRELFDPKEPDGRKIASLIHKIASDERVEMIFGEAILDPQLCYKGMRFLAAAYPLLISQRAGGYGAFPGRAGTYRK</sequence>
<name>A0A644TCA3_9ZZZZ</name>
<evidence type="ECO:0000313" key="2">
    <source>
        <dbReference type="EMBL" id="MPL64556.1"/>
    </source>
</evidence>
<dbReference type="Gene3D" id="1.20.1250.20">
    <property type="entry name" value="MFS general substrate transporter like domains"/>
    <property type="match status" value="1"/>
</dbReference>
<organism evidence="2">
    <name type="scientific">bioreactor metagenome</name>
    <dbReference type="NCBI Taxonomy" id="1076179"/>
    <lineage>
        <taxon>unclassified sequences</taxon>
        <taxon>metagenomes</taxon>
        <taxon>ecological metagenomes</taxon>
    </lineage>
</organism>
<proteinExistence type="predicted"/>
<feature type="transmembrane region" description="Helical" evidence="1">
    <location>
        <begin position="47"/>
        <end position="64"/>
    </location>
</feature>
<dbReference type="Pfam" id="PF13646">
    <property type="entry name" value="HEAT_2"/>
    <property type="match status" value="1"/>
</dbReference>
<feature type="transmembrane region" description="Helical" evidence="1">
    <location>
        <begin position="76"/>
        <end position="96"/>
    </location>
</feature>
<keyword evidence="1" id="KW-0812">Transmembrane</keyword>
<feature type="transmembrane region" description="Helical" evidence="1">
    <location>
        <begin position="236"/>
        <end position="257"/>
    </location>
</feature>
<protein>
    <recommendedName>
        <fullName evidence="3">Major facilitator superfamily (MFS) profile domain-containing protein</fullName>
    </recommendedName>
</protein>
<dbReference type="InterPro" id="IPR016024">
    <property type="entry name" value="ARM-type_fold"/>
</dbReference>
<dbReference type="GO" id="GO:0022857">
    <property type="term" value="F:transmembrane transporter activity"/>
    <property type="evidence" value="ECO:0007669"/>
    <property type="project" value="InterPro"/>
</dbReference>
<feature type="transmembrane region" description="Helical" evidence="1">
    <location>
        <begin position="21"/>
        <end position="41"/>
    </location>
</feature>
<dbReference type="AlphaFoldDB" id="A0A644TCA3"/>
<feature type="transmembrane region" description="Helical" evidence="1">
    <location>
        <begin position="403"/>
        <end position="423"/>
    </location>
</feature>
<feature type="transmembrane region" description="Helical" evidence="1">
    <location>
        <begin position="269"/>
        <end position="291"/>
    </location>
</feature>
<dbReference type="PANTHER" id="PTHR23526:SF2">
    <property type="entry name" value="MAJOR FACILITATOR SUPERFAMILY (MFS) PROFILE DOMAIN-CONTAINING PROTEIN"/>
    <property type="match status" value="1"/>
</dbReference>
<dbReference type="InterPro" id="IPR011989">
    <property type="entry name" value="ARM-like"/>
</dbReference>
<reference evidence="2" key="1">
    <citation type="submission" date="2019-08" db="EMBL/GenBank/DDBJ databases">
        <authorList>
            <person name="Kucharzyk K."/>
            <person name="Murdoch R.W."/>
            <person name="Higgins S."/>
            <person name="Loffler F."/>
        </authorList>
    </citation>
    <scope>NUCLEOTIDE SEQUENCE</scope>
</reference>
<keyword evidence="1" id="KW-0472">Membrane</keyword>
<evidence type="ECO:0008006" key="3">
    <source>
        <dbReference type="Google" id="ProtNLM"/>
    </source>
</evidence>
<dbReference type="InterPro" id="IPR036259">
    <property type="entry name" value="MFS_trans_sf"/>
</dbReference>
<dbReference type="PANTHER" id="PTHR23526">
    <property type="entry name" value="INTEGRAL MEMBRANE TRANSPORT PROTEIN-RELATED"/>
    <property type="match status" value="1"/>
</dbReference>
<feature type="transmembrane region" description="Helical" evidence="1">
    <location>
        <begin position="370"/>
        <end position="391"/>
    </location>
</feature>
<dbReference type="EMBL" id="VSSQ01000025">
    <property type="protein sequence ID" value="MPL64556.1"/>
    <property type="molecule type" value="Genomic_DNA"/>
</dbReference>
<feature type="transmembrane region" description="Helical" evidence="1">
    <location>
        <begin position="298"/>
        <end position="316"/>
    </location>
</feature>
<dbReference type="Gene3D" id="1.25.10.10">
    <property type="entry name" value="Leucine-rich Repeat Variant"/>
    <property type="match status" value="1"/>
</dbReference>
<dbReference type="InterPro" id="IPR052528">
    <property type="entry name" value="Sugar_transport-like"/>
</dbReference>
<gene>
    <name evidence="2" type="ORF">SDC9_10211</name>
</gene>
<accession>A0A644TCA3</accession>
<dbReference type="SUPFAM" id="SSF103473">
    <property type="entry name" value="MFS general substrate transporter"/>
    <property type="match status" value="1"/>
</dbReference>
<keyword evidence="1" id="KW-1133">Transmembrane helix</keyword>
<feature type="transmembrane region" description="Helical" evidence="1">
    <location>
        <begin position="322"/>
        <end position="340"/>
    </location>
</feature>
<feature type="transmembrane region" description="Helical" evidence="1">
    <location>
        <begin position="108"/>
        <end position="132"/>
    </location>
</feature>
<dbReference type="Pfam" id="PF07690">
    <property type="entry name" value="MFS_1"/>
    <property type="match status" value="1"/>
</dbReference>
<feature type="transmembrane region" description="Helical" evidence="1">
    <location>
        <begin position="183"/>
        <end position="204"/>
    </location>
</feature>
<dbReference type="SUPFAM" id="SSF48371">
    <property type="entry name" value="ARM repeat"/>
    <property type="match status" value="1"/>
</dbReference>
<dbReference type="InterPro" id="IPR011701">
    <property type="entry name" value="MFS"/>
</dbReference>
<comment type="caution">
    <text evidence="2">The sequence shown here is derived from an EMBL/GenBank/DDBJ whole genome shotgun (WGS) entry which is preliminary data.</text>
</comment>
<feature type="transmembrane region" description="Helical" evidence="1">
    <location>
        <begin position="153"/>
        <end position="177"/>
    </location>
</feature>